<accession>A0A6A5UXL0</accession>
<evidence type="ECO:0000256" key="1">
    <source>
        <dbReference type="ARBA" id="ARBA00008056"/>
    </source>
</evidence>
<keyword evidence="3 5" id="KW-0560">Oxidoreductase</keyword>
<dbReference type="Gene3D" id="2.60.120.330">
    <property type="entry name" value="B-lactam Antibiotic, Isopenicillin N Synthase, Chain"/>
    <property type="match status" value="1"/>
</dbReference>
<organism evidence="7 8">
    <name type="scientific">Bimuria novae-zelandiae CBS 107.79</name>
    <dbReference type="NCBI Taxonomy" id="1447943"/>
    <lineage>
        <taxon>Eukaryota</taxon>
        <taxon>Fungi</taxon>
        <taxon>Dikarya</taxon>
        <taxon>Ascomycota</taxon>
        <taxon>Pezizomycotina</taxon>
        <taxon>Dothideomycetes</taxon>
        <taxon>Pleosporomycetidae</taxon>
        <taxon>Pleosporales</taxon>
        <taxon>Massarineae</taxon>
        <taxon>Didymosphaeriaceae</taxon>
        <taxon>Bimuria</taxon>
    </lineage>
</organism>
<dbReference type="InterPro" id="IPR005123">
    <property type="entry name" value="Oxoglu/Fe-dep_dioxygenase_dom"/>
</dbReference>
<keyword evidence="8" id="KW-1185">Reference proteome</keyword>
<evidence type="ECO:0000256" key="5">
    <source>
        <dbReference type="RuleBase" id="RU003682"/>
    </source>
</evidence>
<reference evidence="7" key="1">
    <citation type="journal article" date="2020" name="Stud. Mycol.">
        <title>101 Dothideomycetes genomes: a test case for predicting lifestyles and emergence of pathogens.</title>
        <authorList>
            <person name="Haridas S."/>
            <person name="Albert R."/>
            <person name="Binder M."/>
            <person name="Bloem J."/>
            <person name="Labutti K."/>
            <person name="Salamov A."/>
            <person name="Andreopoulos B."/>
            <person name="Baker S."/>
            <person name="Barry K."/>
            <person name="Bills G."/>
            <person name="Bluhm B."/>
            <person name="Cannon C."/>
            <person name="Castanera R."/>
            <person name="Culley D."/>
            <person name="Daum C."/>
            <person name="Ezra D."/>
            <person name="Gonzalez J."/>
            <person name="Henrissat B."/>
            <person name="Kuo A."/>
            <person name="Liang C."/>
            <person name="Lipzen A."/>
            <person name="Lutzoni F."/>
            <person name="Magnuson J."/>
            <person name="Mondo S."/>
            <person name="Nolan M."/>
            <person name="Ohm R."/>
            <person name="Pangilinan J."/>
            <person name="Park H.-J."/>
            <person name="Ramirez L."/>
            <person name="Alfaro M."/>
            <person name="Sun H."/>
            <person name="Tritt A."/>
            <person name="Yoshinaga Y."/>
            <person name="Zwiers L.-H."/>
            <person name="Turgeon B."/>
            <person name="Goodwin S."/>
            <person name="Spatafora J."/>
            <person name="Crous P."/>
            <person name="Grigoriev I."/>
        </authorList>
    </citation>
    <scope>NUCLEOTIDE SEQUENCE</scope>
    <source>
        <strain evidence="7">CBS 107.79</strain>
    </source>
</reference>
<comment type="similarity">
    <text evidence="1 5">Belongs to the iron/ascorbate-dependent oxidoreductase family.</text>
</comment>
<gene>
    <name evidence="7" type="ORF">BU23DRAFT_476889</name>
</gene>
<dbReference type="Proteomes" id="UP000800036">
    <property type="component" value="Unassembled WGS sequence"/>
</dbReference>
<feature type="domain" description="Fe2OG dioxygenase" evidence="6">
    <location>
        <begin position="56"/>
        <end position="192"/>
    </location>
</feature>
<dbReference type="PROSITE" id="PS51471">
    <property type="entry name" value="FE2OG_OXY"/>
    <property type="match status" value="1"/>
</dbReference>
<evidence type="ECO:0000256" key="3">
    <source>
        <dbReference type="ARBA" id="ARBA00023002"/>
    </source>
</evidence>
<dbReference type="SUPFAM" id="SSF51197">
    <property type="entry name" value="Clavaminate synthase-like"/>
    <property type="match status" value="1"/>
</dbReference>
<evidence type="ECO:0000313" key="8">
    <source>
        <dbReference type="Proteomes" id="UP000800036"/>
    </source>
</evidence>
<dbReference type="EMBL" id="ML976709">
    <property type="protein sequence ID" value="KAF1969464.1"/>
    <property type="molecule type" value="Genomic_DNA"/>
</dbReference>
<keyword evidence="2 5" id="KW-0479">Metal-binding</keyword>
<dbReference type="PANTHER" id="PTHR10209:SF886">
    <property type="entry name" value="UPF0676 PROTEIN C1494.01"/>
    <property type="match status" value="1"/>
</dbReference>
<dbReference type="GO" id="GO:0046872">
    <property type="term" value="F:metal ion binding"/>
    <property type="evidence" value="ECO:0007669"/>
    <property type="project" value="UniProtKB-KW"/>
</dbReference>
<sequence length="203" mass="22606">ETETTQTLPPSVEKHRQDIVDFDNKCFEASMKVLDILSWAFNLPENYFRFTHKDVGSNSLTLLHYPSLDRPAAGDDIRTGSHKDQADLDKWGDITLLFQEKGGQPGLQVYLPTEASKKSKGFQLVQGDFNLESGTWISAPIVPNTVLVNVGLTLDAKTNGLCKANVHRVIFPPTPEGTVSKARKSIPYFSTPSFEIVILPIYR</sequence>
<keyword evidence="4 5" id="KW-0408">Iron</keyword>
<proteinExistence type="inferred from homology"/>
<dbReference type="Pfam" id="PF03171">
    <property type="entry name" value="2OG-FeII_Oxy"/>
    <property type="match status" value="1"/>
</dbReference>
<feature type="non-terminal residue" evidence="7">
    <location>
        <position position="1"/>
    </location>
</feature>
<evidence type="ECO:0000256" key="2">
    <source>
        <dbReference type="ARBA" id="ARBA00022723"/>
    </source>
</evidence>
<dbReference type="AlphaFoldDB" id="A0A6A5UXL0"/>
<dbReference type="GO" id="GO:0016491">
    <property type="term" value="F:oxidoreductase activity"/>
    <property type="evidence" value="ECO:0007669"/>
    <property type="project" value="UniProtKB-KW"/>
</dbReference>
<evidence type="ECO:0000256" key="4">
    <source>
        <dbReference type="ARBA" id="ARBA00023004"/>
    </source>
</evidence>
<evidence type="ECO:0000259" key="6">
    <source>
        <dbReference type="PROSITE" id="PS51471"/>
    </source>
</evidence>
<name>A0A6A5UXL0_9PLEO</name>
<evidence type="ECO:0000313" key="7">
    <source>
        <dbReference type="EMBL" id="KAF1969464.1"/>
    </source>
</evidence>
<dbReference type="InterPro" id="IPR027443">
    <property type="entry name" value="IPNS-like_sf"/>
</dbReference>
<dbReference type="InterPro" id="IPR044861">
    <property type="entry name" value="IPNS-like_FE2OG_OXY"/>
</dbReference>
<protein>
    <submittedName>
        <fullName evidence="7">Clavaminate synthase-like protein</fullName>
    </submittedName>
</protein>
<dbReference type="OrthoDB" id="627829at2759"/>
<dbReference type="PANTHER" id="PTHR10209">
    <property type="entry name" value="OXIDOREDUCTASE, 2OG-FE II OXYGENASE FAMILY PROTEIN"/>
    <property type="match status" value="1"/>
</dbReference>